<dbReference type="PANTHER" id="PTHR39624">
    <property type="entry name" value="PROTEIN INVOLVED IN RIMO-MEDIATED BETA-METHYLTHIOLATION OF RIBOSOMAL PROTEIN S12 YCAO"/>
    <property type="match status" value="1"/>
</dbReference>
<organism evidence="1 2">
    <name type="scientific">Kushneria avicenniae</name>
    <dbReference type="NCBI Taxonomy" id="402385"/>
    <lineage>
        <taxon>Bacteria</taxon>
        <taxon>Pseudomonadati</taxon>
        <taxon>Pseudomonadota</taxon>
        <taxon>Gammaproteobacteria</taxon>
        <taxon>Oceanospirillales</taxon>
        <taxon>Halomonadaceae</taxon>
        <taxon>Kushneria</taxon>
    </lineage>
</organism>
<dbReference type="PANTHER" id="PTHR39624:SF2">
    <property type="entry name" value="OSMC-LIKE PROTEIN"/>
    <property type="match status" value="1"/>
</dbReference>
<evidence type="ECO:0000313" key="1">
    <source>
        <dbReference type="EMBL" id="SFB98194.1"/>
    </source>
</evidence>
<dbReference type="InterPro" id="IPR003718">
    <property type="entry name" value="OsmC/Ohr_fam"/>
</dbReference>
<dbReference type="Pfam" id="PF02566">
    <property type="entry name" value="OsmC"/>
    <property type="match status" value="1"/>
</dbReference>
<dbReference type="SUPFAM" id="SSF82784">
    <property type="entry name" value="OsmC-like"/>
    <property type="match status" value="1"/>
</dbReference>
<gene>
    <name evidence="1" type="ORF">SAMN05421848_0111</name>
</gene>
<evidence type="ECO:0000313" key="2">
    <source>
        <dbReference type="Proteomes" id="UP000199046"/>
    </source>
</evidence>
<dbReference type="Gene3D" id="3.30.300.20">
    <property type="match status" value="1"/>
</dbReference>
<dbReference type="Proteomes" id="UP000199046">
    <property type="component" value="Unassembled WGS sequence"/>
</dbReference>
<dbReference type="AlphaFoldDB" id="A0A1I1FFY7"/>
<dbReference type="InterPro" id="IPR036102">
    <property type="entry name" value="OsmC/Ohrsf"/>
</dbReference>
<name>A0A1I1FFY7_9GAMM</name>
<dbReference type="RefSeq" id="WP_090129773.1">
    <property type="nucleotide sequence ID" value="NZ_FOLY01000001.1"/>
</dbReference>
<accession>A0A1I1FFY7</accession>
<proteinExistence type="predicted"/>
<dbReference type="OrthoDB" id="9789573at2"/>
<dbReference type="InterPro" id="IPR015946">
    <property type="entry name" value="KH_dom-like_a/b"/>
</dbReference>
<dbReference type="EMBL" id="FOLY01000001">
    <property type="protein sequence ID" value="SFB98194.1"/>
    <property type="molecule type" value="Genomic_DNA"/>
</dbReference>
<dbReference type="STRING" id="402385.SAMN05421848_0111"/>
<protein>
    <submittedName>
        <fullName evidence="1">Putative redox protein</fullName>
    </submittedName>
</protein>
<sequence>MSILVETEREGTLRQRIVFNDHDALYADAPASAGGEESAPDPHDYFDISLATCKAMTVLMYARRKEMPLDGVSVRVTRDSSNERDGHYRLQVDIGLIGDLSAQARDRLLEASEQCPIQKLMTSGQIDIETRAHLGGA</sequence>
<reference evidence="2" key="1">
    <citation type="submission" date="2016-10" db="EMBL/GenBank/DDBJ databases">
        <authorList>
            <person name="Varghese N."/>
            <person name="Submissions S."/>
        </authorList>
    </citation>
    <scope>NUCLEOTIDE SEQUENCE [LARGE SCALE GENOMIC DNA]</scope>
    <source>
        <strain evidence="2">DSM 23439</strain>
    </source>
</reference>
<keyword evidence="2" id="KW-1185">Reference proteome</keyword>